<protein>
    <recommendedName>
        <fullName evidence="2">F-box domain-containing protein</fullName>
    </recommendedName>
</protein>
<sequence length="180" mass="18571">MSLVLSDDDLLREILLRLGLPTTLLRAALVSRRWLRHASDPAFLRAFRARHPPGLLGAYLSTADSAPLPRFLPTRPMPPEPAAAARRAGSLFDAAAFRSSSAAVRDCRGGRLLVAAYETHYGDTESRHLVCSSLSPAGGRGGRPGTGPAAAGYQGPGTASSTTATSSSPAAAVTAGPTPA</sequence>
<proteinExistence type="predicted"/>
<dbReference type="OrthoDB" id="695426at2759"/>
<dbReference type="AlphaFoldDB" id="A0A2T7F566"/>
<accession>A0A2T7F566</accession>
<dbReference type="Pfam" id="PF12937">
    <property type="entry name" value="F-box-like"/>
    <property type="match status" value="1"/>
</dbReference>
<evidence type="ECO:0000313" key="3">
    <source>
        <dbReference type="EMBL" id="PUZ75209.1"/>
    </source>
</evidence>
<evidence type="ECO:0000313" key="4">
    <source>
        <dbReference type="Proteomes" id="UP000244336"/>
    </source>
</evidence>
<feature type="region of interest" description="Disordered" evidence="1">
    <location>
        <begin position="135"/>
        <end position="180"/>
    </location>
</feature>
<keyword evidence="4" id="KW-1185">Reference proteome</keyword>
<dbReference type="InterPro" id="IPR001810">
    <property type="entry name" value="F-box_dom"/>
</dbReference>
<feature type="compositionally biased region" description="Low complexity" evidence="1">
    <location>
        <begin position="146"/>
        <end position="180"/>
    </location>
</feature>
<dbReference type="InterPro" id="IPR036047">
    <property type="entry name" value="F-box-like_dom_sf"/>
</dbReference>
<evidence type="ECO:0000256" key="1">
    <source>
        <dbReference type="SAM" id="MobiDB-lite"/>
    </source>
</evidence>
<evidence type="ECO:0000259" key="2">
    <source>
        <dbReference type="Pfam" id="PF12937"/>
    </source>
</evidence>
<dbReference type="Gene3D" id="1.20.1280.50">
    <property type="match status" value="1"/>
</dbReference>
<dbReference type="SUPFAM" id="SSF81383">
    <property type="entry name" value="F-box domain"/>
    <property type="match status" value="1"/>
</dbReference>
<dbReference type="Gramene" id="PUZ75209">
    <property type="protein sequence ID" value="PUZ75209"/>
    <property type="gene ID" value="GQ55_1G133800"/>
</dbReference>
<dbReference type="PANTHER" id="PTHR33207">
    <property type="entry name" value="F-BOX DOMAIN CONTAINING PROTEIN-RELATED"/>
    <property type="match status" value="1"/>
</dbReference>
<name>A0A2T7F566_9POAL</name>
<gene>
    <name evidence="3" type="ORF">GQ55_1G133800</name>
</gene>
<dbReference type="EMBL" id="CM009749">
    <property type="protein sequence ID" value="PUZ75209.1"/>
    <property type="molecule type" value="Genomic_DNA"/>
</dbReference>
<dbReference type="Proteomes" id="UP000244336">
    <property type="component" value="Chromosome 1"/>
</dbReference>
<organism evidence="3 4">
    <name type="scientific">Panicum hallii var. hallii</name>
    <dbReference type="NCBI Taxonomy" id="1504633"/>
    <lineage>
        <taxon>Eukaryota</taxon>
        <taxon>Viridiplantae</taxon>
        <taxon>Streptophyta</taxon>
        <taxon>Embryophyta</taxon>
        <taxon>Tracheophyta</taxon>
        <taxon>Spermatophyta</taxon>
        <taxon>Magnoliopsida</taxon>
        <taxon>Liliopsida</taxon>
        <taxon>Poales</taxon>
        <taxon>Poaceae</taxon>
        <taxon>PACMAD clade</taxon>
        <taxon>Panicoideae</taxon>
        <taxon>Panicodae</taxon>
        <taxon>Paniceae</taxon>
        <taxon>Panicinae</taxon>
        <taxon>Panicum</taxon>
        <taxon>Panicum sect. Panicum</taxon>
    </lineage>
</organism>
<reference evidence="3 4" key="1">
    <citation type="submission" date="2018-04" db="EMBL/GenBank/DDBJ databases">
        <title>WGS assembly of Panicum hallii var. hallii HAL2.</title>
        <authorList>
            <person name="Lovell J."/>
            <person name="Jenkins J."/>
            <person name="Lowry D."/>
            <person name="Mamidi S."/>
            <person name="Sreedasyam A."/>
            <person name="Weng X."/>
            <person name="Barry K."/>
            <person name="Bonette J."/>
            <person name="Campitelli B."/>
            <person name="Daum C."/>
            <person name="Gordon S."/>
            <person name="Gould B."/>
            <person name="Lipzen A."/>
            <person name="MacQueen A."/>
            <person name="Palacio-Mejia J."/>
            <person name="Plott C."/>
            <person name="Shakirov E."/>
            <person name="Shu S."/>
            <person name="Yoshinaga Y."/>
            <person name="Zane M."/>
            <person name="Rokhsar D."/>
            <person name="Grimwood J."/>
            <person name="Schmutz J."/>
            <person name="Juenger T."/>
        </authorList>
    </citation>
    <scope>NUCLEOTIDE SEQUENCE [LARGE SCALE GENOMIC DNA]</scope>
    <source>
        <strain evidence="4">cv. HAL2</strain>
    </source>
</reference>
<feature type="domain" description="F-box" evidence="2">
    <location>
        <begin position="8"/>
        <end position="43"/>
    </location>
</feature>